<dbReference type="AlphaFoldDB" id="A0A2P2PZ73"/>
<organism evidence="1">
    <name type="scientific">Rhizophora mucronata</name>
    <name type="common">Asiatic mangrove</name>
    <dbReference type="NCBI Taxonomy" id="61149"/>
    <lineage>
        <taxon>Eukaryota</taxon>
        <taxon>Viridiplantae</taxon>
        <taxon>Streptophyta</taxon>
        <taxon>Embryophyta</taxon>
        <taxon>Tracheophyta</taxon>
        <taxon>Spermatophyta</taxon>
        <taxon>Magnoliopsida</taxon>
        <taxon>eudicotyledons</taxon>
        <taxon>Gunneridae</taxon>
        <taxon>Pentapetalae</taxon>
        <taxon>rosids</taxon>
        <taxon>fabids</taxon>
        <taxon>Malpighiales</taxon>
        <taxon>Rhizophoraceae</taxon>
        <taxon>Rhizophora</taxon>
    </lineage>
</organism>
<name>A0A2P2PZ73_RHIMU</name>
<sequence length="24" mass="2998">MVISSSFFFIKHRFQFYRKLTPNC</sequence>
<protein>
    <submittedName>
        <fullName evidence="1">Uncharacterized protein</fullName>
    </submittedName>
</protein>
<dbReference type="EMBL" id="GGEC01079459">
    <property type="protein sequence ID" value="MBX59943.1"/>
    <property type="molecule type" value="Transcribed_RNA"/>
</dbReference>
<reference evidence="1" key="1">
    <citation type="submission" date="2018-02" db="EMBL/GenBank/DDBJ databases">
        <title>Rhizophora mucronata_Transcriptome.</title>
        <authorList>
            <person name="Meera S.P."/>
            <person name="Sreeshan A."/>
            <person name="Augustine A."/>
        </authorList>
    </citation>
    <scope>NUCLEOTIDE SEQUENCE</scope>
    <source>
        <tissue evidence="1">Leaf</tissue>
    </source>
</reference>
<evidence type="ECO:0000313" key="1">
    <source>
        <dbReference type="EMBL" id="MBX59943.1"/>
    </source>
</evidence>
<proteinExistence type="predicted"/>
<accession>A0A2P2PZ73</accession>